<keyword evidence="2" id="KW-1185">Reference proteome</keyword>
<gene>
    <name evidence="1" type="ORF">GM418_13870</name>
</gene>
<organism evidence="1 2">
    <name type="scientific">Maribellus comscasis</name>
    <dbReference type="NCBI Taxonomy" id="2681766"/>
    <lineage>
        <taxon>Bacteria</taxon>
        <taxon>Pseudomonadati</taxon>
        <taxon>Bacteroidota</taxon>
        <taxon>Bacteroidia</taxon>
        <taxon>Marinilabiliales</taxon>
        <taxon>Prolixibacteraceae</taxon>
        <taxon>Maribellus</taxon>
    </lineage>
</organism>
<accession>A0A6I6K421</accession>
<dbReference type="KEGG" id="mcos:GM418_13870"/>
<dbReference type="RefSeq" id="WP_158867286.1">
    <property type="nucleotide sequence ID" value="NZ_CP046401.1"/>
</dbReference>
<evidence type="ECO:0000313" key="2">
    <source>
        <dbReference type="Proteomes" id="UP000428260"/>
    </source>
</evidence>
<reference evidence="1 2" key="1">
    <citation type="submission" date="2019-11" db="EMBL/GenBank/DDBJ databases">
        <authorList>
            <person name="Zheng R.K."/>
            <person name="Sun C.M."/>
        </authorList>
    </citation>
    <scope>NUCLEOTIDE SEQUENCE [LARGE SCALE GENOMIC DNA]</scope>
    <source>
        <strain evidence="1 2">WC007</strain>
    </source>
</reference>
<dbReference type="Proteomes" id="UP000428260">
    <property type="component" value="Chromosome"/>
</dbReference>
<sequence length="157" mass="18492">MDKKEFHNNLIKAINEVYPFTKEMVINKLPEQFKFIVKINSTFREGLEDGEVTFPKVKKLNQISKPVEIEDVVDLLWMDYAIPEWINIQVENVDKNFTYFSLECCGRFSKLKEFLYHKSEGYPPFHALSPSLPPDSLNENDEVIKRFNLNWNKNGKS</sequence>
<protein>
    <submittedName>
        <fullName evidence="1">Uncharacterized protein</fullName>
    </submittedName>
</protein>
<evidence type="ECO:0000313" key="1">
    <source>
        <dbReference type="EMBL" id="QGY44714.1"/>
    </source>
</evidence>
<proteinExistence type="predicted"/>
<name>A0A6I6K421_9BACT</name>
<dbReference type="AlphaFoldDB" id="A0A6I6K421"/>
<dbReference type="EMBL" id="CP046401">
    <property type="protein sequence ID" value="QGY44714.1"/>
    <property type="molecule type" value="Genomic_DNA"/>
</dbReference>